<keyword evidence="5" id="KW-0862">Zinc</keyword>
<feature type="transmembrane region" description="Helical" evidence="8">
    <location>
        <begin position="480"/>
        <end position="501"/>
    </location>
</feature>
<dbReference type="GO" id="GO:0006882">
    <property type="term" value="P:intracellular zinc ion homeostasis"/>
    <property type="evidence" value="ECO:0007669"/>
    <property type="project" value="TreeGrafter"/>
</dbReference>
<dbReference type="Proteomes" id="UP000027265">
    <property type="component" value="Unassembled WGS sequence"/>
</dbReference>
<organism evidence="9 10">
    <name type="scientific">Jaapia argillacea MUCL 33604</name>
    <dbReference type="NCBI Taxonomy" id="933084"/>
    <lineage>
        <taxon>Eukaryota</taxon>
        <taxon>Fungi</taxon>
        <taxon>Dikarya</taxon>
        <taxon>Basidiomycota</taxon>
        <taxon>Agaricomycotina</taxon>
        <taxon>Agaricomycetes</taxon>
        <taxon>Agaricomycetidae</taxon>
        <taxon>Jaapiales</taxon>
        <taxon>Jaapiaceae</taxon>
        <taxon>Jaapia</taxon>
    </lineage>
</organism>
<gene>
    <name evidence="9" type="ORF">JAAARDRAFT_177509</name>
</gene>
<evidence type="ECO:0000256" key="5">
    <source>
        <dbReference type="PIRSR" id="PIRSR604254-1"/>
    </source>
</evidence>
<keyword evidence="10" id="KW-1185">Reference proteome</keyword>
<evidence type="ECO:0000256" key="2">
    <source>
        <dbReference type="ARBA" id="ARBA00022692"/>
    </source>
</evidence>
<dbReference type="GO" id="GO:0046872">
    <property type="term" value="F:metal ion binding"/>
    <property type="evidence" value="ECO:0007669"/>
    <property type="project" value="UniProtKB-KW"/>
</dbReference>
<dbReference type="PANTHER" id="PTHR20855">
    <property type="entry name" value="ADIPOR/PROGESTIN RECEPTOR-RELATED"/>
    <property type="match status" value="1"/>
</dbReference>
<dbReference type="OrthoDB" id="5585746at2759"/>
<keyword evidence="2 8" id="KW-0812">Transmembrane</keyword>
<evidence type="ECO:0000256" key="1">
    <source>
        <dbReference type="ARBA" id="ARBA00004141"/>
    </source>
</evidence>
<dbReference type="PANTHER" id="PTHR20855:SF97">
    <property type="entry name" value="ADIPOR-LIKE RECEPTOR IZH3-RELATED"/>
    <property type="match status" value="1"/>
</dbReference>
<feature type="transmembrane region" description="Helical" evidence="8">
    <location>
        <begin position="454"/>
        <end position="473"/>
    </location>
</feature>
<feature type="transmembrane region" description="Helical" evidence="8">
    <location>
        <begin position="542"/>
        <end position="561"/>
    </location>
</feature>
<feature type="binding site" evidence="5">
    <location>
        <position position="587"/>
    </location>
    <ligand>
        <name>Zn(2+)</name>
        <dbReference type="ChEBI" id="CHEBI:29105"/>
    </ligand>
</feature>
<dbReference type="HOGENOM" id="CLU_021163_0_0_1"/>
<dbReference type="GO" id="GO:0038023">
    <property type="term" value="F:signaling receptor activity"/>
    <property type="evidence" value="ECO:0007669"/>
    <property type="project" value="TreeGrafter"/>
</dbReference>
<dbReference type="InterPro" id="IPR004254">
    <property type="entry name" value="AdipoR/HlyIII-related"/>
</dbReference>
<feature type="coiled-coil region" evidence="6">
    <location>
        <begin position="285"/>
        <end position="312"/>
    </location>
</feature>
<dbReference type="InParanoid" id="A0A067Q1M0"/>
<feature type="binding site" evidence="5">
    <location>
        <position position="591"/>
    </location>
    <ligand>
        <name>Zn(2+)</name>
        <dbReference type="ChEBI" id="CHEBI:29105"/>
    </ligand>
</feature>
<keyword evidence="6" id="KW-0175">Coiled coil</keyword>
<keyword evidence="4 8" id="KW-0472">Membrane</keyword>
<evidence type="ECO:0000256" key="6">
    <source>
        <dbReference type="SAM" id="Coils"/>
    </source>
</evidence>
<reference evidence="10" key="1">
    <citation type="journal article" date="2014" name="Proc. Natl. Acad. Sci. U.S.A.">
        <title>Extensive sampling of basidiomycete genomes demonstrates inadequacy of the white-rot/brown-rot paradigm for wood decay fungi.</title>
        <authorList>
            <person name="Riley R."/>
            <person name="Salamov A.A."/>
            <person name="Brown D.W."/>
            <person name="Nagy L.G."/>
            <person name="Floudas D."/>
            <person name="Held B.W."/>
            <person name="Levasseur A."/>
            <person name="Lombard V."/>
            <person name="Morin E."/>
            <person name="Otillar R."/>
            <person name="Lindquist E.A."/>
            <person name="Sun H."/>
            <person name="LaButti K.M."/>
            <person name="Schmutz J."/>
            <person name="Jabbour D."/>
            <person name="Luo H."/>
            <person name="Baker S.E."/>
            <person name="Pisabarro A.G."/>
            <person name="Walton J.D."/>
            <person name="Blanchette R.A."/>
            <person name="Henrissat B."/>
            <person name="Martin F."/>
            <person name="Cullen D."/>
            <person name="Hibbett D.S."/>
            <person name="Grigoriev I.V."/>
        </authorList>
    </citation>
    <scope>NUCLEOTIDE SEQUENCE [LARGE SCALE GENOMIC DNA]</scope>
    <source>
        <strain evidence="10">MUCL 33604</strain>
    </source>
</reference>
<dbReference type="STRING" id="933084.A0A067Q1M0"/>
<feature type="region of interest" description="Disordered" evidence="7">
    <location>
        <begin position="1"/>
        <end position="23"/>
    </location>
</feature>
<evidence type="ECO:0000256" key="7">
    <source>
        <dbReference type="SAM" id="MobiDB-lite"/>
    </source>
</evidence>
<evidence type="ECO:0000256" key="8">
    <source>
        <dbReference type="SAM" id="Phobius"/>
    </source>
</evidence>
<feature type="binding site" evidence="5">
    <location>
        <position position="435"/>
    </location>
    <ligand>
        <name>Zn(2+)</name>
        <dbReference type="ChEBI" id="CHEBI:29105"/>
    </ligand>
</feature>
<sequence>MTPTMTTTTTPSVTVARRRRRQTTSCADQYRPKAICNALPHSVDALDLSPSSLTPTLASLRLLILSYLADLETRLSEFESPLSDLDVKIETAAESLMTQGELSVEEARAWARVGLEMLEKIRSDVQSYLPEWHFDLDTLSVESILKSHLPDLPDLNLFLDDMRARLPDFDFSIPASIRSKMEVAKSRFSSELDDVRARLPDMNEVRSHLSDIDLVSDIRTRFSELDFQSYPRPLNYIPTLSAHLDTLHSHLSSLSPSSVPVSVSPSTRLVDILNKLSTQVIPELVEKGKESLEEGEDMLERATKEVKDAIKRSFNGNKLIHYCDLPQKWRNNQHVNGGYRFIPLERWPLIVLSLFALHNETLNIHTHLIPFLLWLPSVLSSLFYSLPSFSLPLVSATSFSLPLTSHTTTTPPLDGPELTFLAFALVCLFCSTVWHTMSGCAHPKGMDICARVDYVGIGWLISASVGTVVYYGFRDHPEPCVFFLGFSFFMGVVGSILPFSQWFNERKHKNKRIVFFVALAASAVAPLTWLSFVYGTKVVIDFITPVFPSIVSYLVGLSFYATHFPECLLSSSPLKGKWIDWVGGGSHAIWHAFIVLAIWQHREAMRSLREGLPGIEGLS</sequence>
<keyword evidence="3 8" id="KW-1133">Transmembrane helix</keyword>
<feature type="transmembrane region" description="Helical" evidence="8">
    <location>
        <begin position="371"/>
        <end position="394"/>
    </location>
</feature>
<dbReference type="GO" id="GO:0016020">
    <property type="term" value="C:membrane"/>
    <property type="evidence" value="ECO:0007669"/>
    <property type="project" value="UniProtKB-SubCell"/>
</dbReference>
<dbReference type="AlphaFoldDB" id="A0A067Q1M0"/>
<evidence type="ECO:0000313" key="10">
    <source>
        <dbReference type="Proteomes" id="UP000027265"/>
    </source>
</evidence>
<dbReference type="Pfam" id="PF03006">
    <property type="entry name" value="HlyIII"/>
    <property type="match status" value="1"/>
</dbReference>
<evidence type="ECO:0000256" key="4">
    <source>
        <dbReference type="ARBA" id="ARBA00023136"/>
    </source>
</evidence>
<feature type="transmembrane region" description="Helical" evidence="8">
    <location>
        <begin position="415"/>
        <end position="434"/>
    </location>
</feature>
<name>A0A067Q1M0_9AGAM</name>
<comment type="subcellular location">
    <subcellularLocation>
        <location evidence="1">Membrane</location>
        <topology evidence="1">Multi-pass membrane protein</topology>
    </subcellularLocation>
</comment>
<accession>A0A067Q1M0</accession>
<dbReference type="EMBL" id="KL197719">
    <property type="protein sequence ID" value="KDQ57397.1"/>
    <property type="molecule type" value="Genomic_DNA"/>
</dbReference>
<evidence type="ECO:0008006" key="11">
    <source>
        <dbReference type="Google" id="ProtNLM"/>
    </source>
</evidence>
<evidence type="ECO:0000313" key="9">
    <source>
        <dbReference type="EMBL" id="KDQ57397.1"/>
    </source>
</evidence>
<feature type="compositionally biased region" description="Low complexity" evidence="7">
    <location>
        <begin position="1"/>
        <end position="15"/>
    </location>
</feature>
<feature type="transmembrane region" description="Helical" evidence="8">
    <location>
        <begin position="581"/>
        <end position="599"/>
    </location>
</feature>
<proteinExistence type="predicted"/>
<keyword evidence="5" id="KW-0479">Metal-binding</keyword>
<evidence type="ECO:0000256" key="3">
    <source>
        <dbReference type="ARBA" id="ARBA00022989"/>
    </source>
</evidence>
<protein>
    <recommendedName>
        <fullName evidence="11">HlyIII-domain-containing protein</fullName>
    </recommendedName>
</protein>
<feature type="transmembrane region" description="Helical" evidence="8">
    <location>
        <begin position="513"/>
        <end position="535"/>
    </location>
</feature>